<dbReference type="EMBL" id="BHVY01000007">
    <property type="protein sequence ID" value="GIJ90930.1"/>
    <property type="molecule type" value="Genomic_DNA"/>
</dbReference>
<protein>
    <submittedName>
        <fullName evidence="1">Uncharacterized protein</fullName>
    </submittedName>
</protein>
<evidence type="ECO:0000313" key="2">
    <source>
        <dbReference type="Proteomes" id="UP001043456"/>
    </source>
</evidence>
<reference evidence="1 2" key="1">
    <citation type="submission" date="2018-10" db="EMBL/GenBank/DDBJ databases">
        <title>Pan-genome distribution and transcriptional activeness of fungal secondary metabolism genes in Aspergillus section Fumigati.</title>
        <authorList>
            <person name="Takahashi H."/>
            <person name="Umemura M."/>
            <person name="Ninomiya A."/>
            <person name="Kusuya Y."/>
            <person name="Urayama S."/>
            <person name="Shimizu M."/>
            <person name="Watanabe A."/>
            <person name="Kamei K."/>
            <person name="Yaguchi T."/>
            <person name="Hagiwara D."/>
        </authorList>
    </citation>
    <scope>NUCLEOTIDE SEQUENCE [LARGE SCALE GENOMIC DNA]</scope>
    <source>
        <strain evidence="1 2">IFM 55266</strain>
    </source>
</reference>
<comment type="caution">
    <text evidence="1">The sequence shown here is derived from an EMBL/GenBank/DDBJ whole genome shotgun (WGS) entry which is preliminary data.</text>
</comment>
<keyword evidence="2" id="KW-1185">Reference proteome</keyword>
<accession>A0A9P3BKE1</accession>
<proteinExistence type="predicted"/>
<dbReference type="Proteomes" id="UP001043456">
    <property type="component" value="Unassembled WGS sequence"/>
</dbReference>
<dbReference type="RefSeq" id="XP_043161676.1">
    <property type="nucleotide sequence ID" value="XM_043305741.1"/>
</dbReference>
<dbReference type="GeneID" id="67008505"/>
<name>A0A9P3BKE1_9EURO</name>
<gene>
    <name evidence="1" type="ORF">Asppvi_009895</name>
</gene>
<organism evidence="1 2">
    <name type="scientific">Aspergillus pseudoviridinutans</name>
    <dbReference type="NCBI Taxonomy" id="1517512"/>
    <lineage>
        <taxon>Eukaryota</taxon>
        <taxon>Fungi</taxon>
        <taxon>Dikarya</taxon>
        <taxon>Ascomycota</taxon>
        <taxon>Pezizomycotina</taxon>
        <taxon>Eurotiomycetes</taxon>
        <taxon>Eurotiomycetidae</taxon>
        <taxon>Eurotiales</taxon>
        <taxon>Aspergillaceae</taxon>
        <taxon>Aspergillus</taxon>
        <taxon>Aspergillus subgen. Fumigati</taxon>
    </lineage>
</organism>
<dbReference type="AlphaFoldDB" id="A0A9P3BKE1"/>
<sequence>MPTTSVVQGFNTLLKVLQGNSLENIRDGVAHARIDLPIPENGRSFYEECLEHMGLRDCVEDGQVLCGTL</sequence>
<evidence type="ECO:0000313" key="1">
    <source>
        <dbReference type="EMBL" id="GIJ90930.1"/>
    </source>
</evidence>